<keyword evidence="2" id="KW-0805">Transcription regulation</keyword>
<evidence type="ECO:0000313" key="8">
    <source>
        <dbReference type="EMBL" id="CAI9265781.1"/>
    </source>
</evidence>
<evidence type="ECO:0000256" key="3">
    <source>
        <dbReference type="ARBA" id="ARBA00023125"/>
    </source>
</evidence>
<proteinExistence type="predicted"/>
<evidence type="ECO:0000259" key="7">
    <source>
        <dbReference type="PROSITE" id="PS50811"/>
    </source>
</evidence>
<organism evidence="8 9">
    <name type="scientific">Lactuca saligna</name>
    <name type="common">Willowleaf lettuce</name>
    <dbReference type="NCBI Taxonomy" id="75948"/>
    <lineage>
        <taxon>Eukaryota</taxon>
        <taxon>Viridiplantae</taxon>
        <taxon>Streptophyta</taxon>
        <taxon>Embryophyta</taxon>
        <taxon>Tracheophyta</taxon>
        <taxon>Spermatophyta</taxon>
        <taxon>Magnoliopsida</taxon>
        <taxon>eudicotyledons</taxon>
        <taxon>Gunneridae</taxon>
        <taxon>Pentapetalae</taxon>
        <taxon>asterids</taxon>
        <taxon>campanulids</taxon>
        <taxon>Asterales</taxon>
        <taxon>Asteraceae</taxon>
        <taxon>Cichorioideae</taxon>
        <taxon>Cichorieae</taxon>
        <taxon>Lactucinae</taxon>
        <taxon>Lactuca</taxon>
    </lineage>
</organism>
<feature type="domain" description="WRKY" evidence="7">
    <location>
        <begin position="127"/>
        <end position="190"/>
    </location>
</feature>
<dbReference type="InterPro" id="IPR044810">
    <property type="entry name" value="WRKY_plant"/>
</dbReference>
<evidence type="ECO:0000256" key="4">
    <source>
        <dbReference type="ARBA" id="ARBA00023163"/>
    </source>
</evidence>
<protein>
    <recommendedName>
        <fullName evidence="7">WRKY domain-containing protein</fullName>
    </recommendedName>
</protein>
<dbReference type="InterPro" id="IPR036576">
    <property type="entry name" value="WRKY_dom_sf"/>
</dbReference>
<name>A0AA35UVJ8_LACSI</name>
<dbReference type="GO" id="GO:0003700">
    <property type="term" value="F:DNA-binding transcription factor activity"/>
    <property type="evidence" value="ECO:0007669"/>
    <property type="project" value="InterPro"/>
</dbReference>
<feature type="region of interest" description="Disordered" evidence="6">
    <location>
        <begin position="73"/>
        <end position="100"/>
    </location>
</feature>
<evidence type="ECO:0000256" key="2">
    <source>
        <dbReference type="ARBA" id="ARBA00023015"/>
    </source>
</evidence>
<sequence>MESSCWPESLPSTRIKAIQKLTQGQHLTSKLREMLRRSEKIEPDINSVDDVVGEILGMFDNTLSILNSSSSSFEEVPHIPTGDIRSPGSWDDQKSENYGESTKTLTPLKVKRGCYKRRKDSWTSIKITPRLIDDGHAWRKYGQKVILNATHQRNYYRCTHKTDQGCRATKQVQMTEDEPPKYKITYSGHHTCNNLLRSPLIILDSPDHKDNSFVLSFEGTGLNNNKQVDSCFPTAKHDPKEGFPSLVFRHNEASSSDDYLPWDLTKQVPSEPMSMMSSGLDHEDIISSEVYSSTCSTYGYEIDNIIGSNVFGDFPFEMCS</sequence>
<dbReference type="GO" id="GO:0043565">
    <property type="term" value="F:sequence-specific DNA binding"/>
    <property type="evidence" value="ECO:0007669"/>
    <property type="project" value="InterPro"/>
</dbReference>
<dbReference type="SUPFAM" id="SSF118290">
    <property type="entry name" value="WRKY DNA-binding domain"/>
    <property type="match status" value="1"/>
</dbReference>
<dbReference type="GO" id="GO:0005634">
    <property type="term" value="C:nucleus"/>
    <property type="evidence" value="ECO:0007669"/>
    <property type="project" value="UniProtKB-SubCell"/>
</dbReference>
<keyword evidence="3" id="KW-0238">DNA-binding</keyword>
<accession>A0AA35UVJ8</accession>
<evidence type="ECO:0000256" key="5">
    <source>
        <dbReference type="ARBA" id="ARBA00023242"/>
    </source>
</evidence>
<keyword evidence="9" id="KW-1185">Reference proteome</keyword>
<gene>
    <name evidence="8" type="ORF">LSALG_LOCUS6368</name>
</gene>
<comment type="subcellular location">
    <subcellularLocation>
        <location evidence="1">Nucleus</location>
    </subcellularLocation>
</comment>
<keyword evidence="4" id="KW-0804">Transcription</keyword>
<evidence type="ECO:0000313" key="9">
    <source>
        <dbReference type="Proteomes" id="UP001177003"/>
    </source>
</evidence>
<dbReference type="AlphaFoldDB" id="A0AA35UVJ8"/>
<evidence type="ECO:0000256" key="1">
    <source>
        <dbReference type="ARBA" id="ARBA00004123"/>
    </source>
</evidence>
<keyword evidence="5" id="KW-0539">Nucleus</keyword>
<dbReference type="Gene3D" id="2.20.25.80">
    <property type="entry name" value="WRKY domain"/>
    <property type="match status" value="1"/>
</dbReference>
<dbReference type="Proteomes" id="UP001177003">
    <property type="component" value="Chromosome 0"/>
</dbReference>
<reference evidence="8" key="1">
    <citation type="submission" date="2023-04" db="EMBL/GenBank/DDBJ databases">
        <authorList>
            <person name="Vijverberg K."/>
            <person name="Xiong W."/>
            <person name="Schranz E."/>
        </authorList>
    </citation>
    <scope>NUCLEOTIDE SEQUENCE</scope>
</reference>
<dbReference type="PROSITE" id="PS50811">
    <property type="entry name" value="WRKY"/>
    <property type="match status" value="1"/>
</dbReference>
<dbReference type="EMBL" id="OX465086">
    <property type="protein sequence ID" value="CAI9265781.1"/>
    <property type="molecule type" value="Genomic_DNA"/>
</dbReference>
<dbReference type="PANTHER" id="PTHR31282">
    <property type="entry name" value="WRKY TRANSCRIPTION FACTOR 21-RELATED"/>
    <property type="match status" value="1"/>
</dbReference>
<dbReference type="InterPro" id="IPR003657">
    <property type="entry name" value="WRKY_dom"/>
</dbReference>
<dbReference type="SMART" id="SM00774">
    <property type="entry name" value="WRKY"/>
    <property type="match status" value="1"/>
</dbReference>
<evidence type="ECO:0000256" key="6">
    <source>
        <dbReference type="SAM" id="MobiDB-lite"/>
    </source>
</evidence>
<dbReference type="Pfam" id="PF03106">
    <property type="entry name" value="WRKY"/>
    <property type="match status" value="1"/>
</dbReference>